<dbReference type="STRING" id="990268.JCM19235_5006"/>
<sequence length="213" mass="21793">MGVTVCANGLSVVHKGSGGEANATLPDVCLTTMGNSVVPIPYGNNAKSADLADGTMTVSMDGGNSIAIEGSKFSASTGDAGGDKKGVSSGTIEAEAEFISSSPTVIIEGKGVCRLSDQMTMNKANTMCLGGVQNPAVSVTEDQEGTYTVDLTCKYPNGKPYANADFQLVKPSGAIVAVGTLDQQGMSTVSGLPRTECKLVLKETQDSYEPTVH</sequence>
<accession>A0A090S4W9</accession>
<keyword evidence="2" id="KW-1185">Reference proteome</keyword>
<dbReference type="AlphaFoldDB" id="A0A090S4W9"/>
<dbReference type="Pfam" id="PF13665">
    <property type="entry name" value="Tox-PAAR-like"/>
    <property type="match status" value="1"/>
</dbReference>
<dbReference type="EMBL" id="BBMR01000008">
    <property type="protein sequence ID" value="GAL21524.1"/>
    <property type="molecule type" value="Genomic_DNA"/>
</dbReference>
<dbReference type="Proteomes" id="UP000029228">
    <property type="component" value="Unassembled WGS sequence"/>
</dbReference>
<evidence type="ECO:0000313" key="1">
    <source>
        <dbReference type="EMBL" id="GAL21524.1"/>
    </source>
</evidence>
<evidence type="ECO:0000313" key="2">
    <source>
        <dbReference type="Proteomes" id="UP000029228"/>
    </source>
</evidence>
<reference evidence="1 2" key="2">
    <citation type="submission" date="2014-09" db="EMBL/GenBank/DDBJ databases">
        <authorList>
            <consortium name="NBRP consortium"/>
            <person name="Sawabe T."/>
            <person name="Meirelles P."/>
            <person name="Nakanishi M."/>
            <person name="Sayaka M."/>
            <person name="Hattori M."/>
            <person name="Ohkuma M."/>
        </authorList>
    </citation>
    <scope>NUCLEOTIDE SEQUENCE [LARGE SCALE GENOMIC DNA]</scope>
    <source>
        <strain evidence="2">JCM19235</strain>
    </source>
</reference>
<protein>
    <submittedName>
        <fullName evidence="1">Uncharacterized protein</fullName>
    </submittedName>
</protein>
<reference evidence="1 2" key="1">
    <citation type="submission" date="2014-09" db="EMBL/GenBank/DDBJ databases">
        <title>Vibrio maritimus JCM 19235. (C45) whole genome shotgun sequence.</title>
        <authorList>
            <person name="Sawabe T."/>
            <person name="Meirelles P."/>
            <person name="Nakanishi M."/>
            <person name="Sayaka M."/>
            <person name="Hattori M."/>
            <person name="Ohkuma M."/>
        </authorList>
    </citation>
    <scope>NUCLEOTIDE SEQUENCE [LARGE SCALE GENOMIC DNA]</scope>
    <source>
        <strain evidence="2">JCM19235</strain>
    </source>
</reference>
<comment type="caution">
    <text evidence="1">The sequence shown here is derived from an EMBL/GenBank/DDBJ whole genome shotgun (WGS) entry which is preliminary data.</text>
</comment>
<name>A0A090S4W9_9VIBR</name>
<proteinExistence type="predicted"/>
<gene>
    <name evidence="1" type="ORF">JCM19235_5006</name>
</gene>
<organism evidence="1 2">
    <name type="scientific">Vibrio maritimus</name>
    <dbReference type="NCBI Taxonomy" id="990268"/>
    <lineage>
        <taxon>Bacteria</taxon>
        <taxon>Pseudomonadati</taxon>
        <taxon>Pseudomonadota</taxon>
        <taxon>Gammaproteobacteria</taxon>
        <taxon>Vibrionales</taxon>
        <taxon>Vibrionaceae</taxon>
        <taxon>Vibrio</taxon>
    </lineage>
</organism>